<evidence type="ECO:0000313" key="3">
    <source>
        <dbReference type="Proteomes" id="UP000677616"/>
    </source>
</evidence>
<dbReference type="SUPFAM" id="SSF109797">
    <property type="entry name" value="Bacteriocin immunity protein-like"/>
    <property type="match status" value="1"/>
</dbReference>
<gene>
    <name evidence="2" type="ORF">INT76_10110</name>
</gene>
<proteinExistence type="predicted"/>
<keyword evidence="3" id="KW-1185">Reference proteome</keyword>
<protein>
    <recommendedName>
        <fullName evidence="4">Bacteriocin immunity protein</fullName>
    </recommendedName>
</protein>
<evidence type="ECO:0000256" key="1">
    <source>
        <dbReference type="ARBA" id="ARBA00023025"/>
    </source>
</evidence>
<accession>A0ABX7YK79</accession>
<dbReference type="Proteomes" id="UP000677616">
    <property type="component" value="Chromosome"/>
</dbReference>
<keyword evidence="1" id="KW-0079">Bacteriocin immunity</keyword>
<reference evidence="2 3" key="1">
    <citation type="submission" date="2021-04" db="EMBL/GenBank/DDBJ databases">
        <title>Complete genome sequence of a novel Streptococcus species.</title>
        <authorList>
            <person name="Teng J.L.L."/>
        </authorList>
    </citation>
    <scope>NUCLEOTIDE SEQUENCE [LARGE SCALE GENOMIC DNA]</scope>
    <source>
        <strain evidence="2 3">HKU75</strain>
    </source>
</reference>
<dbReference type="Gene3D" id="1.20.1440.50">
    <property type="entry name" value="Ta0600-like"/>
    <property type="match status" value="1"/>
</dbReference>
<evidence type="ECO:0000313" key="2">
    <source>
        <dbReference type="EMBL" id="QUE54160.1"/>
    </source>
</evidence>
<organism evidence="2 3">
    <name type="scientific">Streptococcus oriscaviae</name>
    <dbReference type="NCBI Taxonomy" id="2781599"/>
    <lineage>
        <taxon>Bacteria</taxon>
        <taxon>Bacillati</taxon>
        <taxon>Bacillota</taxon>
        <taxon>Bacilli</taxon>
        <taxon>Lactobacillales</taxon>
        <taxon>Streptococcaceae</taxon>
        <taxon>Streptococcus</taxon>
    </lineage>
</organism>
<name>A0ABX7YK79_9STRE</name>
<dbReference type="InterPro" id="IPR023130">
    <property type="entry name" value="Ta0600-like_sf"/>
</dbReference>
<sequence length="94" mass="10739">MKANLSDFYHYLSKAYDLPQGVLSDALKEKLLEAAQELEKTDNLYLLADRLSVFVKAELTALTARAPKELVDLARYLQELQNTYRRFSIGLDSL</sequence>
<evidence type="ECO:0008006" key="4">
    <source>
        <dbReference type="Google" id="ProtNLM"/>
    </source>
</evidence>
<dbReference type="EMBL" id="CP073084">
    <property type="protein sequence ID" value="QUE54160.1"/>
    <property type="molecule type" value="Genomic_DNA"/>
</dbReference>
<dbReference type="RefSeq" id="WP_212570452.1">
    <property type="nucleotide sequence ID" value="NZ_CP073084.1"/>
</dbReference>